<reference evidence="11" key="2">
    <citation type="submission" date="2014-06" db="EMBL/GenBank/DDBJ databases">
        <title>The complete genome of Blastobotrys (Arxula) adeninivorans LS3 - a yeast of biotechnological interest.</title>
        <authorList>
            <person name="Kunze G."/>
            <person name="Gaillardin C."/>
            <person name="Czernicka M."/>
            <person name="Durrens P."/>
            <person name="Martin T."/>
            <person name="Boer E."/>
            <person name="Gabaldon T."/>
            <person name="Cruz J."/>
            <person name="Talla E."/>
            <person name="Marck C."/>
            <person name="Goffeau A."/>
            <person name="Barbe V."/>
            <person name="Baret P."/>
            <person name="Baronian K."/>
            <person name="Beier S."/>
            <person name="Bleykasten C."/>
            <person name="Bode R."/>
            <person name="Casaregola S."/>
            <person name="Despons L."/>
            <person name="Fairhead C."/>
            <person name="Giersberg M."/>
            <person name="Gierski P."/>
            <person name="Hahnel U."/>
            <person name="Hartmann A."/>
            <person name="Jankowska D."/>
            <person name="Jubin C."/>
            <person name="Jung P."/>
            <person name="Lafontaine I."/>
            <person name="Leh-Louis V."/>
            <person name="Lemaire M."/>
            <person name="Marcet-Houben M."/>
            <person name="Mascher M."/>
            <person name="Morel G."/>
            <person name="Richard G.-F."/>
            <person name="Riechen J."/>
            <person name="Sacerdot C."/>
            <person name="Sarkar A."/>
            <person name="Savel G."/>
            <person name="Schacherer J."/>
            <person name="Sherman D."/>
            <person name="Straub M.-L."/>
            <person name="Stein N."/>
            <person name="Thierry A."/>
            <person name="Trautwein-Schult A."/>
            <person name="Westhof E."/>
            <person name="Worch S."/>
            <person name="Dujon B."/>
            <person name="Souciet J.-L."/>
            <person name="Wincker P."/>
            <person name="Scholz U."/>
            <person name="Neuveglise N."/>
        </authorList>
    </citation>
    <scope>NUCLEOTIDE SEQUENCE</scope>
    <source>
        <strain evidence="11">LS3</strain>
    </source>
</reference>
<dbReference type="Pfam" id="PF04082">
    <property type="entry name" value="Fungal_trans"/>
    <property type="match status" value="1"/>
</dbReference>
<evidence type="ECO:0000256" key="2">
    <source>
        <dbReference type="ARBA" id="ARBA00022833"/>
    </source>
</evidence>
<dbReference type="GO" id="GO:0003677">
    <property type="term" value="F:DNA binding"/>
    <property type="evidence" value="ECO:0007669"/>
    <property type="project" value="UniProtKB-KW"/>
</dbReference>
<evidence type="ECO:0000256" key="4">
    <source>
        <dbReference type="ARBA" id="ARBA00023125"/>
    </source>
</evidence>
<dbReference type="GO" id="GO:0000981">
    <property type="term" value="F:DNA-binding transcription factor activity, RNA polymerase II-specific"/>
    <property type="evidence" value="ECO:0007669"/>
    <property type="project" value="InterPro"/>
</dbReference>
<dbReference type="InterPro" id="IPR007219">
    <property type="entry name" value="XnlR_reg_dom"/>
</dbReference>
<feature type="region of interest" description="Disordered" evidence="9">
    <location>
        <begin position="60"/>
        <end position="172"/>
    </location>
</feature>
<sequence length="696" mass="78370">MMSSVPESGLQVSGGEDLKPNPYKRARRACDQCSVSRTKCDGQRPCQRCKGMSISCEYERQLKKRGKGSELYPAKPKTRRTKSNGNSSGHSNGGDSTGEGAGSAANSGGGQHGPASLQPNHQGPDPSQAHSQGLQHTAQQSQPRHQSFVGSYDGYTLGPQSNSTASPGNSSASDYKQEFFAVQNHHMGSPNEPIITESAFNSPRWINLNTPFPTELFTTGFDTKERQSMSSNLSYPVLNSIAPQLSFADPQLISDLMEVYFSNTVYGVAPIIRRSSLLSMTNPRQCSPALLYSFLLVSAHASDHPKMKATPSTRETIIQRLTELVLHNIRPMHDLSSRGTLDDVIACIHLGIVTSASEFKGESMKWWNMAYSLARVLKLNVENDQLDEEQREEQRRTWWLLFLADRHLSLCYNLPLSLDESECLDLYVPLDETAWVGDEPLLPPEADSSRRKGPPFEIYSTGLFGMYLPFMVLLGRILQIHFITLNPHIEHQEQLIALHKQSFFSKLERMEKSVEEYMRDATQPSIYVLTWKEYCRMYIHIFHILAQGHWDPITLMDQIPTLLKDQEFGESVKHSILAAKCLERVLAVDPDLRLIPYFFGIQLLLTGVTLLCIADHLDKEMSQELRYACEVVVRAHEVCIVTLNTEYQRNFRSILRGAIQAFVFPELADALDERRSRRREVLALYRWGAGRTGLAI</sequence>
<dbReference type="PhylomeDB" id="A0A060TEZ0"/>
<evidence type="ECO:0000259" key="10">
    <source>
        <dbReference type="PROSITE" id="PS50048"/>
    </source>
</evidence>
<dbReference type="CDD" id="cd12148">
    <property type="entry name" value="fungal_TF_MHR"/>
    <property type="match status" value="1"/>
</dbReference>
<keyword evidence="7" id="KW-0539">Nucleus</keyword>
<dbReference type="InterPro" id="IPR001138">
    <property type="entry name" value="Zn2Cys6_DnaBD"/>
</dbReference>
<accession>A0A060TEZ0</accession>
<dbReference type="SMART" id="SM00066">
    <property type="entry name" value="GAL4"/>
    <property type="match status" value="1"/>
</dbReference>
<dbReference type="PANTHER" id="PTHR47663">
    <property type="entry name" value="XYLANOLYTIC TRANSCRIPTIONAL ACTIVATOR XLNR-RELATED"/>
    <property type="match status" value="1"/>
</dbReference>
<evidence type="ECO:0000256" key="8">
    <source>
        <dbReference type="ARBA" id="ARBA00037990"/>
    </source>
</evidence>
<organism evidence="11">
    <name type="scientific">Blastobotrys adeninivorans</name>
    <name type="common">Yeast</name>
    <name type="synonym">Arxula adeninivorans</name>
    <dbReference type="NCBI Taxonomy" id="409370"/>
    <lineage>
        <taxon>Eukaryota</taxon>
        <taxon>Fungi</taxon>
        <taxon>Dikarya</taxon>
        <taxon>Ascomycota</taxon>
        <taxon>Saccharomycotina</taxon>
        <taxon>Dipodascomycetes</taxon>
        <taxon>Dipodascales</taxon>
        <taxon>Trichomonascaceae</taxon>
        <taxon>Blastobotrys</taxon>
    </lineage>
</organism>
<evidence type="ECO:0000256" key="3">
    <source>
        <dbReference type="ARBA" id="ARBA00023015"/>
    </source>
</evidence>
<evidence type="ECO:0000256" key="5">
    <source>
        <dbReference type="ARBA" id="ARBA00023159"/>
    </source>
</evidence>
<protein>
    <submittedName>
        <fullName evidence="11">ARAD1D18260p</fullName>
    </submittedName>
</protein>
<dbReference type="InterPro" id="IPR036864">
    <property type="entry name" value="Zn2-C6_fun-type_DNA-bd_sf"/>
</dbReference>
<gene>
    <name evidence="11" type="ORF">GNLVRS02_ARAD1D18260g</name>
</gene>
<comment type="similarity">
    <text evidence="8">Belongs to the xlnR/xlr1 family.</text>
</comment>
<name>A0A060TEZ0_BLAAD</name>
<feature type="domain" description="Zn(2)-C6 fungal-type" evidence="10">
    <location>
        <begin position="29"/>
        <end position="58"/>
    </location>
</feature>
<feature type="compositionally biased region" description="Polar residues" evidence="9">
    <location>
        <begin position="128"/>
        <end position="149"/>
    </location>
</feature>
<feature type="compositionally biased region" description="Gly residues" evidence="9">
    <location>
        <begin position="91"/>
        <end position="112"/>
    </location>
</feature>
<evidence type="ECO:0000256" key="7">
    <source>
        <dbReference type="ARBA" id="ARBA00023242"/>
    </source>
</evidence>
<keyword evidence="6" id="KW-0804">Transcription</keyword>
<dbReference type="Pfam" id="PF00172">
    <property type="entry name" value="Zn_clus"/>
    <property type="match status" value="1"/>
</dbReference>
<dbReference type="PANTHER" id="PTHR47663:SF1">
    <property type="entry name" value="XYLANOLYTIC TRANSCRIPTIONAL ACTIVATOR XLNR-RELATED"/>
    <property type="match status" value="1"/>
</dbReference>
<reference evidence="11" key="1">
    <citation type="submission" date="2014-02" db="EMBL/GenBank/DDBJ databases">
        <authorList>
            <person name="Genoscope - CEA"/>
        </authorList>
    </citation>
    <scope>NUCLEOTIDE SEQUENCE</scope>
    <source>
        <strain evidence="11">LS3</strain>
    </source>
</reference>
<evidence type="ECO:0000256" key="9">
    <source>
        <dbReference type="SAM" id="MobiDB-lite"/>
    </source>
</evidence>
<dbReference type="InterPro" id="IPR051439">
    <property type="entry name" value="XlnR/Xlr1"/>
</dbReference>
<dbReference type="SUPFAM" id="SSF57701">
    <property type="entry name" value="Zn2/Cys6 DNA-binding domain"/>
    <property type="match status" value="1"/>
</dbReference>
<dbReference type="GO" id="GO:0006351">
    <property type="term" value="P:DNA-templated transcription"/>
    <property type="evidence" value="ECO:0007669"/>
    <property type="project" value="InterPro"/>
</dbReference>
<dbReference type="CDD" id="cd00067">
    <property type="entry name" value="GAL4"/>
    <property type="match status" value="1"/>
</dbReference>
<dbReference type="PROSITE" id="PS00463">
    <property type="entry name" value="ZN2_CY6_FUNGAL_1"/>
    <property type="match status" value="1"/>
</dbReference>
<keyword evidence="5" id="KW-0010">Activator</keyword>
<keyword evidence="3" id="KW-0805">Transcription regulation</keyword>
<keyword evidence="1" id="KW-0479">Metal-binding</keyword>
<evidence type="ECO:0000256" key="1">
    <source>
        <dbReference type="ARBA" id="ARBA00022723"/>
    </source>
</evidence>
<dbReference type="EMBL" id="HG937694">
    <property type="protein sequence ID" value="CDP37736.1"/>
    <property type="molecule type" value="Genomic_DNA"/>
</dbReference>
<keyword evidence="2" id="KW-0862">Zinc</keyword>
<dbReference type="Gene3D" id="4.10.240.10">
    <property type="entry name" value="Zn(2)-C6 fungal-type DNA-binding domain"/>
    <property type="match status" value="1"/>
</dbReference>
<dbReference type="AlphaFoldDB" id="A0A060TEZ0"/>
<evidence type="ECO:0000256" key="6">
    <source>
        <dbReference type="ARBA" id="ARBA00023163"/>
    </source>
</evidence>
<proteinExistence type="inferred from homology"/>
<feature type="compositionally biased region" description="Polar residues" evidence="9">
    <location>
        <begin position="158"/>
        <end position="172"/>
    </location>
</feature>
<dbReference type="SMART" id="SM00906">
    <property type="entry name" value="Fungal_trans"/>
    <property type="match status" value="1"/>
</dbReference>
<dbReference type="GO" id="GO:0008270">
    <property type="term" value="F:zinc ion binding"/>
    <property type="evidence" value="ECO:0007669"/>
    <property type="project" value="InterPro"/>
</dbReference>
<evidence type="ECO:0000313" key="11">
    <source>
        <dbReference type="EMBL" id="CDP37736.1"/>
    </source>
</evidence>
<keyword evidence="4" id="KW-0238">DNA-binding</keyword>
<feature type="region of interest" description="Disordered" evidence="9">
    <location>
        <begin position="1"/>
        <end position="48"/>
    </location>
</feature>
<dbReference type="PROSITE" id="PS50048">
    <property type="entry name" value="ZN2_CY6_FUNGAL_2"/>
    <property type="match status" value="1"/>
</dbReference>